<evidence type="ECO:0000313" key="3">
    <source>
        <dbReference type="Proteomes" id="UP000800097"/>
    </source>
</evidence>
<sequence>MPAALDRLLNRPAALRVLVAQRFLAASSYRCYSSDTGSSNSNEDVQSDVRDSIDIDRRYKNLNPRGSKFSDETKILDRWHPARIAQAPKEEQAVLWAQLLAYQHRLQGLDGIKEVYFMMLHTGYRIPTADTREARAIWGTLFKNAQIVLRVIDYAAHYYDETGQVYPHLYELCMGRWLRKNPEFAMNIHHRLVHKLRLRKLPLRALAQIAKPTRDEATLSTFMDIYRSSSEVDVYDEIVPVLCDQGEITLARRWHFMCTHRKDLPSPSAASHPIVQLFIAEFSSISSPDPISLIRADQGTIARHLDLPSSPARPKKSKLNHELMRRLEGRDTAPIRFDDPFCARLFATKAISPASVIKGLILAGVNEIGPVALRQMGLRTDPITELPERFRELKEGGIALHGCVFSLALEKFAMEGRFGLVRSLLRCDQHPDVFDDAKVQKELLNEYLEEDDRMQAHRTLAILALFHQDVSTESWNLLLQARIKRFHPTQVVKTLEDMRDHGVLLSEDSFKALKTILRRRRRHRLPDVSVPGQVDDLRFLARCYILILESGIGVVFPVAWTELIRRFGLYGRLRELQRLLIWLLCWYAPRDNPVFAHLPKSPFLDSATAKVRQAFPEQWHTIDRLFGKNFQRAIVVWGFRFSFATNATYEQSMLSRVAAKKHHRLRFLRKGILRRLDWAAGLRILVALRDRGVPIFEDALRRTLHTQFGVMFRTGPLLKRYNRVVREKNRLRLSAYKRKVNEIWGSPLYREVVTGADDGTLEGVQSSDTNEAGVSEGLDNVPQEREGSVVGPLSVPEERDGPAATQAPRSGLEEVEELCRKQSRRR</sequence>
<protein>
    <recommendedName>
        <fullName evidence="4">Pentatricopeptide repeat domain-containing protein</fullName>
    </recommendedName>
</protein>
<dbReference type="RefSeq" id="XP_033649916.1">
    <property type="nucleotide sequence ID" value="XM_033799247.1"/>
</dbReference>
<proteinExistence type="predicted"/>
<name>A0A6A6J810_WESOR</name>
<dbReference type="AlphaFoldDB" id="A0A6A6J810"/>
<gene>
    <name evidence="2" type="ORF">EI97DRAFT_437004</name>
</gene>
<evidence type="ECO:0000313" key="2">
    <source>
        <dbReference type="EMBL" id="KAF2272377.1"/>
    </source>
</evidence>
<feature type="compositionally biased region" description="Polar residues" evidence="1">
    <location>
        <begin position="763"/>
        <end position="772"/>
    </location>
</feature>
<dbReference type="GeneID" id="54552422"/>
<evidence type="ECO:0000256" key="1">
    <source>
        <dbReference type="SAM" id="MobiDB-lite"/>
    </source>
</evidence>
<evidence type="ECO:0008006" key="4">
    <source>
        <dbReference type="Google" id="ProtNLM"/>
    </source>
</evidence>
<dbReference type="OrthoDB" id="5366531at2759"/>
<organism evidence="2 3">
    <name type="scientific">Westerdykella ornata</name>
    <dbReference type="NCBI Taxonomy" id="318751"/>
    <lineage>
        <taxon>Eukaryota</taxon>
        <taxon>Fungi</taxon>
        <taxon>Dikarya</taxon>
        <taxon>Ascomycota</taxon>
        <taxon>Pezizomycotina</taxon>
        <taxon>Dothideomycetes</taxon>
        <taxon>Pleosporomycetidae</taxon>
        <taxon>Pleosporales</taxon>
        <taxon>Sporormiaceae</taxon>
        <taxon>Westerdykella</taxon>
    </lineage>
</organism>
<keyword evidence="3" id="KW-1185">Reference proteome</keyword>
<dbReference type="EMBL" id="ML986522">
    <property type="protein sequence ID" value="KAF2272377.1"/>
    <property type="molecule type" value="Genomic_DNA"/>
</dbReference>
<feature type="region of interest" description="Disordered" evidence="1">
    <location>
        <begin position="759"/>
        <end position="826"/>
    </location>
</feature>
<reference evidence="2" key="1">
    <citation type="journal article" date="2020" name="Stud. Mycol.">
        <title>101 Dothideomycetes genomes: a test case for predicting lifestyles and emergence of pathogens.</title>
        <authorList>
            <person name="Haridas S."/>
            <person name="Albert R."/>
            <person name="Binder M."/>
            <person name="Bloem J."/>
            <person name="Labutti K."/>
            <person name="Salamov A."/>
            <person name="Andreopoulos B."/>
            <person name="Baker S."/>
            <person name="Barry K."/>
            <person name="Bills G."/>
            <person name="Bluhm B."/>
            <person name="Cannon C."/>
            <person name="Castanera R."/>
            <person name="Culley D."/>
            <person name="Daum C."/>
            <person name="Ezra D."/>
            <person name="Gonzalez J."/>
            <person name="Henrissat B."/>
            <person name="Kuo A."/>
            <person name="Liang C."/>
            <person name="Lipzen A."/>
            <person name="Lutzoni F."/>
            <person name="Magnuson J."/>
            <person name="Mondo S."/>
            <person name="Nolan M."/>
            <person name="Ohm R."/>
            <person name="Pangilinan J."/>
            <person name="Park H.-J."/>
            <person name="Ramirez L."/>
            <person name="Alfaro M."/>
            <person name="Sun H."/>
            <person name="Tritt A."/>
            <person name="Yoshinaga Y."/>
            <person name="Zwiers L.-H."/>
            <person name="Turgeon B."/>
            <person name="Goodwin S."/>
            <person name="Spatafora J."/>
            <person name="Crous P."/>
            <person name="Grigoriev I."/>
        </authorList>
    </citation>
    <scope>NUCLEOTIDE SEQUENCE</scope>
    <source>
        <strain evidence="2">CBS 379.55</strain>
    </source>
</reference>
<dbReference type="Proteomes" id="UP000800097">
    <property type="component" value="Unassembled WGS sequence"/>
</dbReference>
<accession>A0A6A6J810</accession>